<evidence type="ECO:0000256" key="1">
    <source>
        <dbReference type="SAM" id="Phobius"/>
    </source>
</evidence>
<keyword evidence="1" id="KW-0812">Transmembrane</keyword>
<evidence type="ECO:0000313" key="3">
    <source>
        <dbReference type="WBParaSite" id="jg15614"/>
    </source>
</evidence>
<protein>
    <submittedName>
        <fullName evidence="3">Uncharacterized protein</fullName>
    </submittedName>
</protein>
<organism evidence="2 3">
    <name type="scientific">Ditylenchus dipsaci</name>
    <dbReference type="NCBI Taxonomy" id="166011"/>
    <lineage>
        <taxon>Eukaryota</taxon>
        <taxon>Metazoa</taxon>
        <taxon>Ecdysozoa</taxon>
        <taxon>Nematoda</taxon>
        <taxon>Chromadorea</taxon>
        <taxon>Rhabditida</taxon>
        <taxon>Tylenchina</taxon>
        <taxon>Tylenchomorpha</taxon>
        <taxon>Sphaerularioidea</taxon>
        <taxon>Anguinidae</taxon>
        <taxon>Anguininae</taxon>
        <taxon>Ditylenchus</taxon>
    </lineage>
</organism>
<dbReference type="Proteomes" id="UP000887574">
    <property type="component" value="Unplaced"/>
</dbReference>
<evidence type="ECO:0000313" key="2">
    <source>
        <dbReference type="Proteomes" id="UP000887574"/>
    </source>
</evidence>
<dbReference type="WBParaSite" id="jg15614">
    <property type="protein sequence ID" value="jg15614"/>
    <property type="gene ID" value="jg15614"/>
</dbReference>
<keyword evidence="1" id="KW-0472">Membrane</keyword>
<sequence length="129" mass="13582">MTLLGDVFLGVLLQGLNYGIGWICWPVPTSDRSMAQARSYGRCRPVDSAAAATSLKTSELVGISPLASSAALSDTRTGGNHMYSNTMLGVLLFAALMVVMSGQLAFAALSLKSLVKLVLMLVVCQLMPT</sequence>
<keyword evidence="1" id="KW-1133">Transmembrane helix</keyword>
<name>A0A915D411_9BILA</name>
<accession>A0A915D411</accession>
<reference evidence="3" key="1">
    <citation type="submission" date="2022-11" db="UniProtKB">
        <authorList>
            <consortium name="WormBaseParasite"/>
        </authorList>
    </citation>
    <scope>IDENTIFICATION</scope>
</reference>
<keyword evidence="2" id="KW-1185">Reference proteome</keyword>
<dbReference type="AlphaFoldDB" id="A0A915D411"/>
<feature type="transmembrane region" description="Helical" evidence="1">
    <location>
        <begin position="87"/>
        <end position="111"/>
    </location>
</feature>
<proteinExistence type="predicted"/>